<feature type="compositionally biased region" description="Basic and acidic residues" evidence="1">
    <location>
        <begin position="14"/>
        <end position="23"/>
    </location>
</feature>
<keyword evidence="2" id="KW-0812">Transmembrane</keyword>
<dbReference type="OrthoDB" id="5345973at2759"/>
<proteinExistence type="predicted"/>
<keyword evidence="4" id="KW-1185">Reference proteome</keyword>
<accession>G1XE45</accession>
<dbReference type="AlphaFoldDB" id="G1XE45"/>
<keyword evidence="2" id="KW-0472">Membrane</keyword>
<organism evidence="3 4">
    <name type="scientific">Arthrobotrys oligospora (strain ATCC 24927 / CBS 115.81 / DSM 1491)</name>
    <name type="common">Nematode-trapping fungus</name>
    <name type="synonym">Didymozoophaga oligospora</name>
    <dbReference type="NCBI Taxonomy" id="756982"/>
    <lineage>
        <taxon>Eukaryota</taxon>
        <taxon>Fungi</taxon>
        <taxon>Dikarya</taxon>
        <taxon>Ascomycota</taxon>
        <taxon>Pezizomycotina</taxon>
        <taxon>Orbiliomycetes</taxon>
        <taxon>Orbiliales</taxon>
        <taxon>Orbiliaceae</taxon>
        <taxon>Orbilia</taxon>
        <taxon>Orbilia oligospora</taxon>
    </lineage>
</organism>
<dbReference type="HOGENOM" id="CLU_1015548_0_0_1"/>
<evidence type="ECO:0000313" key="4">
    <source>
        <dbReference type="Proteomes" id="UP000008784"/>
    </source>
</evidence>
<protein>
    <submittedName>
        <fullName evidence="3">Uncharacterized protein</fullName>
    </submittedName>
</protein>
<dbReference type="Proteomes" id="UP000008784">
    <property type="component" value="Unassembled WGS sequence"/>
</dbReference>
<evidence type="ECO:0000313" key="3">
    <source>
        <dbReference type="EMBL" id="EGX48451.1"/>
    </source>
</evidence>
<name>G1XE45_ARTOA</name>
<feature type="transmembrane region" description="Helical" evidence="2">
    <location>
        <begin position="238"/>
        <end position="268"/>
    </location>
</feature>
<gene>
    <name evidence="3" type="ORF">AOL_s00080g80</name>
</gene>
<dbReference type="GeneID" id="22894086"/>
<reference evidence="3 4" key="1">
    <citation type="journal article" date="2011" name="PLoS Pathog.">
        <title>Genomic and proteomic analyses of the fungus Arthrobotrys oligospora provide insights into nematode-trap formation.</title>
        <authorList>
            <person name="Yang J."/>
            <person name="Wang L."/>
            <person name="Ji X."/>
            <person name="Feng Y."/>
            <person name="Li X."/>
            <person name="Zou C."/>
            <person name="Xu J."/>
            <person name="Ren Y."/>
            <person name="Mi Q."/>
            <person name="Wu J."/>
            <person name="Liu S."/>
            <person name="Liu Y."/>
            <person name="Huang X."/>
            <person name="Wang H."/>
            <person name="Niu X."/>
            <person name="Li J."/>
            <person name="Liang L."/>
            <person name="Luo Y."/>
            <person name="Ji K."/>
            <person name="Zhou W."/>
            <person name="Yu Z."/>
            <person name="Li G."/>
            <person name="Liu Y."/>
            <person name="Li L."/>
            <person name="Qiao M."/>
            <person name="Feng L."/>
            <person name="Zhang K.-Q."/>
        </authorList>
    </citation>
    <scope>NUCLEOTIDE SEQUENCE [LARGE SCALE GENOMIC DNA]</scope>
    <source>
        <strain evidence="4">ATCC 24927 / CBS 115.81 / DSM 1491</strain>
    </source>
</reference>
<dbReference type="RefSeq" id="XP_011122757.1">
    <property type="nucleotide sequence ID" value="XM_011124455.1"/>
</dbReference>
<keyword evidence="2" id="KW-1133">Transmembrane helix</keyword>
<comment type="caution">
    <text evidence="3">The sequence shown here is derived from an EMBL/GenBank/DDBJ whole genome shotgun (WGS) entry which is preliminary data.</text>
</comment>
<evidence type="ECO:0000256" key="2">
    <source>
        <dbReference type="SAM" id="Phobius"/>
    </source>
</evidence>
<evidence type="ECO:0000256" key="1">
    <source>
        <dbReference type="SAM" id="MobiDB-lite"/>
    </source>
</evidence>
<feature type="region of interest" description="Disordered" evidence="1">
    <location>
        <begin position="78"/>
        <end position="97"/>
    </location>
</feature>
<dbReference type="EMBL" id="ADOT01000140">
    <property type="protein sequence ID" value="EGX48451.1"/>
    <property type="molecule type" value="Genomic_DNA"/>
</dbReference>
<sequence>MTITTTAKIPGDVRPCKNPENVKNKAKTRSPSNDGYILIDQENSIAKSLDHGSKLAIGIRKRVSHAYACELPSISHRQVPEPKPGLPINSMTPSPIKEKDSEISMEDSIFNLLEQIEDQIADFQADFARLKRAYKNPTTSITKPKPCPGRSDPTSRCISHRTGSSVALQLEAEILKLRGRLKKRVSQDVVNRHCHVEKENISSELDTKHSGLPANVHDAPTFSRFEQEKTRMADLCEVFIGVVGFVHIVLAILYYFAKLGIFLFVMIYPLHKFS</sequence>
<dbReference type="InParanoid" id="G1XE45"/>
<feature type="region of interest" description="Disordered" evidence="1">
    <location>
        <begin position="1"/>
        <end position="34"/>
    </location>
</feature>